<dbReference type="EMBL" id="JAVFWL010000002">
    <property type="protein sequence ID" value="KAK6738000.1"/>
    <property type="molecule type" value="Genomic_DNA"/>
</dbReference>
<evidence type="ECO:0000256" key="1">
    <source>
        <dbReference type="ARBA" id="ARBA00004141"/>
    </source>
</evidence>
<dbReference type="InterPro" id="IPR006214">
    <property type="entry name" value="Bax_inhibitor_1-related"/>
</dbReference>
<reference evidence="7 8" key="1">
    <citation type="submission" date="2023-08" db="EMBL/GenBank/DDBJ databases">
        <title>A Necator americanus chromosomal reference genome.</title>
        <authorList>
            <person name="Ilik V."/>
            <person name="Petrzelkova K.J."/>
            <person name="Pardy F."/>
            <person name="Fuh T."/>
            <person name="Niatou-Singa F.S."/>
            <person name="Gouil Q."/>
            <person name="Baker L."/>
            <person name="Ritchie M.E."/>
            <person name="Jex A.R."/>
            <person name="Gazzola D."/>
            <person name="Li H."/>
            <person name="Toshio Fujiwara R."/>
            <person name="Zhan B."/>
            <person name="Aroian R.V."/>
            <person name="Pafco B."/>
            <person name="Schwarz E.M."/>
        </authorList>
    </citation>
    <scope>NUCLEOTIDE SEQUENCE [LARGE SCALE GENOMIC DNA]</scope>
    <source>
        <strain evidence="7 8">Aroian</strain>
        <tissue evidence="7">Whole animal</tissue>
    </source>
</reference>
<evidence type="ECO:0000256" key="5">
    <source>
        <dbReference type="RuleBase" id="RU004379"/>
    </source>
</evidence>
<dbReference type="Proteomes" id="UP001303046">
    <property type="component" value="Unassembled WGS sequence"/>
</dbReference>
<dbReference type="PANTHER" id="PTHR23291">
    <property type="entry name" value="BAX INHIBITOR-RELATED"/>
    <property type="match status" value="1"/>
</dbReference>
<keyword evidence="4 5" id="KW-0472">Membrane</keyword>
<evidence type="ECO:0000256" key="2">
    <source>
        <dbReference type="ARBA" id="ARBA00022692"/>
    </source>
</evidence>
<comment type="subcellular location">
    <subcellularLocation>
        <location evidence="1">Membrane</location>
        <topology evidence="1">Multi-pass membrane protein</topology>
    </subcellularLocation>
</comment>
<evidence type="ECO:0000313" key="7">
    <source>
        <dbReference type="EMBL" id="KAK6738000.1"/>
    </source>
</evidence>
<keyword evidence="2 5" id="KW-0812">Transmembrane</keyword>
<feature type="transmembrane region" description="Helical" evidence="5">
    <location>
        <begin position="80"/>
        <end position="99"/>
    </location>
</feature>
<proteinExistence type="inferred from homology"/>
<feature type="transmembrane region" description="Helical" evidence="5">
    <location>
        <begin position="133"/>
        <end position="154"/>
    </location>
</feature>
<evidence type="ECO:0000256" key="4">
    <source>
        <dbReference type="ARBA" id="ARBA00023136"/>
    </source>
</evidence>
<sequence length="257" mass="28743">MGSLEPDEYEDPEYRKQSPQDADLEQQAQPHFAFDHASIRAAFVRKVFAIVTTMILVVVVMVTPAIIHDEIRLYIIQNSWVYWIALLVFFGSCLSLVCCHSVARNFPCNIVILGVFTVASGFMLAVLCSRVPPQTVLLALSTTTLSCVAIIGFASQTKYDITSHMFVVFAGTVAVFIFGLILAIMSFFIYIKALHVIFSAVVCVLFMVWLAIDTQMIVGGKRYEISPEDYIFAALMLFIDIYQIFITMLSLFNAAND</sequence>
<feature type="transmembrane region" description="Helical" evidence="5">
    <location>
        <begin position="166"/>
        <end position="191"/>
    </location>
</feature>
<feature type="region of interest" description="Disordered" evidence="6">
    <location>
        <begin position="1"/>
        <end position="20"/>
    </location>
</feature>
<comment type="caution">
    <text evidence="7">The sequence shown here is derived from an EMBL/GenBank/DDBJ whole genome shotgun (WGS) entry which is preliminary data.</text>
</comment>
<feature type="transmembrane region" description="Helical" evidence="5">
    <location>
        <begin position="106"/>
        <end position="127"/>
    </location>
</feature>
<feature type="compositionally biased region" description="Acidic residues" evidence="6">
    <location>
        <begin position="1"/>
        <end position="11"/>
    </location>
</feature>
<feature type="transmembrane region" description="Helical" evidence="5">
    <location>
        <begin position="197"/>
        <end position="218"/>
    </location>
</feature>
<gene>
    <name evidence="7" type="primary">Necator_chrII.g8015</name>
    <name evidence="7" type="ORF">RB195_020221</name>
</gene>
<name>A0ABR1CKM1_NECAM</name>
<dbReference type="PANTHER" id="PTHR23291:SF127">
    <property type="entry name" value="PROTEIN LIFEGUARD 1-LIKE"/>
    <property type="match status" value="1"/>
</dbReference>
<evidence type="ECO:0000256" key="3">
    <source>
        <dbReference type="ARBA" id="ARBA00022989"/>
    </source>
</evidence>
<evidence type="ECO:0000256" key="6">
    <source>
        <dbReference type="SAM" id="MobiDB-lite"/>
    </source>
</evidence>
<keyword evidence="8" id="KW-1185">Reference proteome</keyword>
<feature type="transmembrane region" description="Helical" evidence="5">
    <location>
        <begin position="230"/>
        <end position="252"/>
    </location>
</feature>
<comment type="similarity">
    <text evidence="5">Belongs to the BI1 family.</text>
</comment>
<organism evidence="7 8">
    <name type="scientific">Necator americanus</name>
    <name type="common">Human hookworm</name>
    <dbReference type="NCBI Taxonomy" id="51031"/>
    <lineage>
        <taxon>Eukaryota</taxon>
        <taxon>Metazoa</taxon>
        <taxon>Ecdysozoa</taxon>
        <taxon>Nematoda</taxon>
        <taxon>Chromadorea</taxon>
        <taxon>Rhabditida</taxon>
        <taxon>Rhabditina</taxon>
        <taxon>Rhabditomorpha</taxon>
        <taxon>Strongyloidea</taxon>
        <taxon>Ancylostomatidae</taxon>
        <taxon>Bunostominae</taxon>
        <taxon>Necator</taxon>
    </lineage>
</organism>
<dbReference type="Pfam" id="PF01027">
    <property type="entry name" value="Bax1-I"/>
    <property type="match status" value="1"/>
</dbReference>
<evidence type="ECO:0000313" key="8">
    <source>
        <dbReference type="Proteomes" id="UP001303046"/>
    </source>
</evidence>
<protein>
    <submittedName>
        <fullName evidence="7">Uncharacterized protein</fullName>
    </submittedName>
</protein>
<accession>A0ABR1CKM1</accession>
<feature type="transmembrane region" description="Helical" evidence="5">
    <location>
        <begin position="47"/>
        <end position="68"/>
    </location>
</feature>
<keyword evidence="3 5" id="KW-1133">Transmembrane helix</keyword>